<dbReference type="InterPro" id="IPR036388">
    <property type="entry name" value="WH-like_DNA-bd_sf"/>
</dbReference>
<proteinExistence type="predicted"/>
<reference evidence="2" key="1">
    <citation type="submission" date="2015-07" db="EMBL/GenBank/DDBJ databases">
        <title>Draft Genome Sequences of Anaerolinea thermolimosa IMO-1, Bellilinea caldifistulae GOMI-1, Leptolinea tardivitalis YMTK-2, Levilinea saccharolytica KIBI-1,Longilinea arvoryzae KOME-1, Previously Described as Members of the Anaerolineaceae (Chloroflexi).</title>
        <authorList>
            <person name="Sekiguchi Y."/>
            <person name="Ohashi A."/>
            <person name="Matsuura N."/>
            <person name="Tourlousse M.D."/>
        </authorList>
    </citation>
    <scope>NUCLEOTIDE SEQUENCE [LARGE SCALE GENOMIC DNA]</scope>
    <source>
        <strain evidence="2">KOME-1</strain>
    </source>
</reference>
<evidence type="ECO:0000259" key="1">
    <source>
        <dbReference type="Pfam" id="PF03551"/>
    </source>
</evidence>
<dbReference type="Gene3D" id="1.10.10.10">
    <property type="entry name" value="Winged helix-like DNA-binding domain superfamily/Winged helix DNA-binding domain"/>
    <property type="match status" value="1"/>
</dbReference>
<gene>
    <name evidence="2" type="ORF">LARV_00379</name>
</gene>
<dbReference type="AlphaFoldDB" id="A0A0S7BDU0"/>
<evidence type="ECO:0000313" key="2">
    <source>
        <dbReference type="EMBL" id="GAP12643.1"/>
    </source>
</evidence>
<dbReference type="SUPFAM" id="SSF46785">
    <property type="entry name" value="Winged helix' DNA-binding domain"/>
    <property type="match status" value="1"/>
</dbReference>
<dbReference type="RefSeq" id="WP_075072053.1">
    <property type="nucleotide sequence ID" value="NZ_DF967972.1"/>
</dbReference>
<organism evidence="2">
    <name type="scientific">Longilinea arvoryzae</name>
    <dbReference type="NCBI Taxonomy" id="360412"/>
    <lineage>
        <taxon>Bacteria</taxon>
        <taxon>Bacillati</taxon>
        <taxon>Chloroflexota</taxon>
        <taxon>Anaerolineae</taxon>
        <taxon>Anaerolineales</taxon>
        <taxon>Anaerolineaceae</taxon>
        <taxon>Longilinea</taxon>
    </lineage>
</organism>
<keyword evidence="3" id="KW-1185">Reference proteome</keyword>
<dbReference type="STRING" id="360412.LARV_00379"/>
<evidence type="ECO:0000313" key="3">
    <source>
        <dbReference type="Proteomes" id="UP000055060"/>
    </source>
</evidence>
<dbReference type="InterPro" id="IPR036390">
    <property type="entry name" value="WH_DNA-bd_sf"/>
</dbReference>
<feature type="domain" description="Transcription regulator PadR N-terminal" evidence="1">
    <location>
        <begin position="8"/>
        <end position="81"/>
    </location>
</feature>
<name>A0A0S7BDU0_9CHLR</name>
<dbReference type="InterPro" id="IPR005149">
    <property type="entry name" value="Tscrpt_reg_PadR_N"/>
</dbReference>
<sequence>MKLEYILLGLINIHPSVSGYELKAIINQSTGYFFSASLSQIYPALKLLANQGWITYEVEPLVGKQDRKVYTITPDGQRELGDWLRTPLKFDPSLNAFEDFLLKLTFMGILDDESILAYLESGLSHFQSEKTRVLDNNLANEKAYLKMGPLVDEHHIFLWSFENDFLIQDLDRKIGWIEELIAAIRNRPTG</sequence>
<dbReference type="Pfam" id="PF03551">
    <property type="entry name" value="PadR"/>
    <property type="match status" value="1"/>
</dbReference>
<dbReference type="Proteomes" id="UP000055060">
    <property type="component" value="Unassembled WGS sequence"/>
</dbReference>
<dbReference type="PANTHER" id="PTHR43252">
    <property type="entry name" value="TRANSCRIPTIONAL REGULATOR YQJI"/>
    <property type="match status" value="1"/>
</dbReference>
<protein>
    <submittedName>
        <fullName evidence="2">Predicted transcriptional regulator</fullName>
    </submittedName>
</protein>
<accession>A0A0S7BDU0</accession>
<dbReference type="PANTHER" id="PTHR43252:SF6">
    <property type="entry name" value="NEGATIVE TRANSCRIPTION REGULATOR PADR"/>
    <property type="match status" value="1"/>
</dbReference>
<dbReference type="EMBL" id="DF967972">
    <property type="protein sequence ID" value="GAP12643.1"/>
    <property type="molecule type" value="Genomic_DNA"/>
</dbReference>